<reference evidence="2" key="1">
    <citation type="submission" date="2020-06" db="EMBL/GenBank/DDBJ databases">
        <authorList>
            <consortium name="Plant Systems Biology data submission"/>
        </authorList>
    </citation>
    <scope>NUCLEOTIDE SEQUENCE</scope>
    <source>
        <strain evidence="2">D6</strain>
    </source>
</reference>
<accession>A0A9N8D8Z5</accession>
<organism evidence="2 3">
    <name type="scientific">Seminavis robusta</name>
    <dbReference type="NCBI Taxonomy" id="568900"/>
    <lineage>
        <taxon>Eukaryota</taxon>
        <taxon>Sar</taxon>
        <taxon>Stramenopiles</taxon>
        <taxon>Ochrophyta</taxon>
        <taxon>Bacillariophyta</taxon>
        <taxon>Bacillariophyceae</taxon>
        <taxon>Bacillariophycidae</taxon>
        <taxon>Naviculales</taxon>
        <taxon>Naviculaceae</taxon>
        <taxon>Seminavis</taxon>
    </lineage>
</organism>
<dbReference type="Proteomes" id="UP001153069">
    <property type="component" value="Unassembled WGS sequence"/>
</dbReference>
<protein>
    <submittedName>
        <fullName evidence="2">Uncharacterized protein</fullName>
    </submittedName>
</protein>
<comment type="caution">
    <text evidence="2">The sequence shown here is derived from an EMBL/GenBank/DDBJ whole genome shotgun (WGS) entry which is preliminary data.</text>
</comment>
<dbReference type="AlphaFoldDB" id="A0A9N8D8Z5"/>
<proteinExistence type="predicted"/>
<sequence length="155" mass="16240">MMKTAFAIVFLTSQVNGYGLRGLTLQHYCPLPGTGNTCPSNINTVACGEGYRCEYDNACLANAAGFVNCLPVDDFCPLPGPGISCPLNKEIVICNQKCQYDNLCLANAAGFAFTSCMHVPPPCNPTTAANCPPIQPPPVTNPPVPPCNPTTGANC</sequence>
<feature type="chain" id="PRO_5040383018" evidence="1">
    <location>
        <begin position="18"/>
        <end position="155"/>
    </location>
</feature>
<keyword evidence="3" id="KW-1185">Reference proteome</keyword>
<evidence type="ECO:0000313" key="3">
    <source>
        <dbReference type="Proteomes" id="UP001153069"/>
    </source>
</evidence>
<gene>
    <name evidence="2" type="ORF">SEMRO_19_G013650.1</name>
</gene>
<feature type="signal peptide" evidence="1">
    <location>
        <begin position="1"/>
        <end position="17"/>
    </location>
</feature>
<evidence type="ECO:0000313" key="2">
    <source>
        <dbReference type="EMBL" id="CAB9497415.1"/>
    </source>
</evidence>
<evidence type="ECO:0000256" key="1">
    <source>
        <dbReference type="SAM" id="SignalP"/>
    </source>
</evidence>
<name>A0A9N8D8Z5_9STRA</name>
<keyword evidence="1" id="KW-0732">Signal</keyword>
<dbReference type="EMBL" id="CAICTM010000019">
    <property type="protein sequence ID" value="CAB9497415.1"/>
    <property type="molecule type" value="Genomic_DNA"/>
</dbReference>
<dbReference type="OrthoDB" id="55542at2759"/>